<dbReference type="Proteomes" id="UP001314205">
    <property type="component" value="Unassembled WGS sequence"/>
</dbReference>
<dbReference type="GO" id="GO:0016787">
    <property type="term" value="F:hydrolase activity"/>
    <property type="evidence" value="ECO:0007669"/>
    <property type="project" value="UniProtKB-KW"/>
</dbReference>
<dbReference type="Pfam" id="PF13359">
    <property type="entry name" value="DDE_Tnp_4"/>
    <property type="match status" value="1"/>
</dbReference>
<protein>
    <recommendedName>
        <fullName evidence="8">DDE Tnp4 domain-containing protein</fullName>
    </recommendedName>
</protein>
<reference evidence="9 10" key="1">
    <citation type="submission" date="2023-11" db="EMBL/GenBank/DDBJ databases">
        <authorList>
            <person name="Hedman E."/>
            <person name="Englund M."/>
            <person name="Stromberg M."/>
            <person name="Nyberg Akerstrom W."/>
            <person name="Nylinder S."/>
            <person name="Jareborg N."/>
            <person name="Kallberg Y."/>
            <person name="Kronander E."/>
        </authorList>
    </citation>
    <scope>NUCLEOTIDE SEQUENCE [LARGE SCALE GENOMIC DNA]</scope>
</reference>
<evidence type="ECO:0000313" key="10">
    <source>
        <dbReference type="Proteomes" id="UP001314205"/>
    </source>
</evidence>
<dbReference type="AlphaFoldDB" id="A0AAV1KTK2"/>
<comment type="similarity">
    <text evidence="3">Belongs to the HARBI1 family.</text>
</comment>
<evidence type="ECO:0000256" key="2">
    <source>
        <dbReference type="ARBA" id="ARBA00004123"/>
    </source>
</evidence>
<organism evidence="9 10">
    <name type="scientific">Parnassius mnemosyne</name>
    <name type="common">clouded apollo</name>
    <dbReference type="NCBI Taxonomy" id="213953"/>
    <lineage>
        <taxon>Eukaryota</taxon>
        <taxon>Metazoa</taxon>
        <taxon>Ecdysozoa</taxon>
        <taxon>Arthropoda</taxon>
        <taxon>Hexapoda</taxon>
        <taxon>Insecta</taxon>
        <taxon>Pterygota</taxon>
        <taxon>Neoptera</taxon>
        <taxon>Endopterygota</taxon>
        <taxon>Lepidoptera</taxon>
        <taxon>Glossata</taxon>
        <taxon>Ditrysia</taxon>
        <taxon>Papilionoidea</taxon>
        <taxon>Papilionidae</taxon>
        <taxon>Parnassiinae</taxon>
        <taxon>Parnassini</taxon>
        <taxon>Parnassius</taxon>
        <taxon>Driopa</taxon>
    </lineage>
</organism>
<feature type="domain" description="DDE Tnp4" evidence="8">
    <location>
        <begin position="172"/>
        <end position="326"/>
    </location>
</feature>
<sequence length="405" mass="46742">MSAVSEGVLIVAALLRQEILRNRRKKRCWIKKWIERRGVLGASNNLCVELQIENEDDFKNMFRVNRTQFYYLLDKIGSSIQRQNTTMRNDIPARTKLEIALKYLATGDSFGTLSQLFRVPRCTISTFLVEVLEAIYSVLEDFIKVPRSEEEWNQIIRGFFIRWNFPNCFGAIDGKHINVKYPPGTESDFFNYKSTYSIVLLACVDHDYCFTYIDVGAKGRNSDGGIFNNCTLKKAIEENTINLPSNAVLVGDEAFPLKPYLMKPYPRRNDLSREQKIYNYRLCRCRRIVENAFGVLTSRFRIFEKPITTSIDKVDVIVKTSCALHNWLRKTSPASYTPPGFIDEECQRSGLRLGPWRTNASGGAFENITSQNNRNSTREAIRIRDNYCHYFNNDGAVPWQDSAIF</sequence>
<evidence type="ECO:0000256" key="5">
    <source>
        <dbReference type="ARBA" id="ARBA00022723"/>
    </source>
</evidence>
<dbReference type="PANTHER" id="PTHR22930:SF269">
    <property type="entry name" value="NUCLEASE HARBI1-LIKE PROTEIN"/>
    <property type="match status" value="1"/>
</dbReference>
<evidence type="ECO:0000256" key="1">
    <source>
        <dbReference type="ARBA" id="ARBA00001968"/>
    </source>
</evidence>
<evidence type="ECO:0000256" key="4">
    <source>
        <dbReference type="ARBA" id="ARBA00022722"/>
    </source>
</evidence>
<keyword evidence="5" id="KW-0479">Metal-binding</keyword>
<gene>
    <name evidence="9" type="ORF">PARMNEM_LOCUS7334</name>
</gene>
<dbReference type="GO" id="GO:0005634">
    <property type="term" value="C:nucleus"/>
    <property type="evidence" value="ECO:0007669"/>
    <property type="project" value="UniProtKB-SubCell"/>
</dbReference>
<dbReference type="InterPro" id="IPR027806">
    <property type="entry name" value="HARBI1_dom"/>
</dbReference>
<dbReference type="EMBL" id="CAVLGL010000080">
    <property type="protein sequence ID" value="CAK1586373.1"/>
    <property type="molecule type" value="Genomic_DNA"/>
</dbReference>
<evidence type="ECO:0000313" key="9">
    <source>
        <dbReference type="EMBL" id="CAK1586373.1"/>
    </source>
</evidence>
<evidence type="ECO:0000256" key="3">
    <source>
        <dbReference type="ARBA" id="ARBA00006958"/>
    </source>
</evidence>
<name>A0AAV1KTK2_9NEOP</name>
<evidence type="ECO:0000256" key="6">
    <source>
        <dbReference type="ARBA" id="ARBA00022801"/>
    </source>
</evidence>
<comment type="caution">
    <text evidence="9">The sequence shown here is derived from an EMBL/GenBank/DDBJ whole genome shotgun (WGS) entry which is preliminary data.</text>
</comment>
<dbReference type="PANTHER" id="PTHR22930">
    <property type="match status" value="1"/>
</dbReference>
<keyword evidence="6" id="KW-0378">Hydrolase</keyword>
<dbReference type="InterPro" id="IPR045249">
    <property type="entry name" value="HARBI1-like"/>
</dbReference>
<dbReference type="GO" id="GO:0004518">
    <property type="term" value="F:nuclease activity"/>
    <property type="evidence" value="ECO:0007669"/>
    <property type="project" value="UniProtKB-KW"/>
</dbReference>
<proteinExistence type="inferred from homology"/>
<comment type="subcellular location">
    <subcellularLocation>
        <location evidence="2">Nucleus</location>
    </subcellularLocation>
</comment>
<evidence type="ECO:0000256" key="7">
    <source>
        <dbReference type="ARBA" id="ARBA00023242"/>
    </source>
</evidence>
<comment type="cofactor">
    <cofactor evidence="1">
        <name>a divalent metal cation</name>
        <dbReference type="ChEBI" id="CHEBI:60240"/>
    </cofactor>
</comment>
<evidence type="ECO:0000259" key="8">
    <source>
        <dbReference type="Pfam" id="PF13359"/>
    </source>
</evidence>
<keyword evidence="4" id="KW-0540">Nuclease</keyword>
<accession>A0AAV1KTK2</accession>
<dbReference type="GO" id="GO:0046872">
    <property type="term" value="F:metal ion binding"/>
    <property type="evidence" value="ECO:0007669"/>
    <property type="project" value="UniProtKB-KW"/>
</dbReference>
<keyword evidence="10" id="KW-1185">Reference proteome</keyword>
<keyword evidence="7" id="KW-0539">Nucleus</keyword>